<feature type="domain" description="UspA" evidence="2">
    <location>
        <begin position="2"/>
        <end position="136"/>
    </location>
</feature>
<evidence type="ECO:0000256" key="1">
    <source>
        <dbReference type="ARBA" id="ARBA00008791"/>
    </source>
</evidence>
<sequence length="286" mass="30281">MIIVGYTGSTDAVPALEAAARLAARSREPLLIVSAFDNPTVDVATYVSFTRPTQAEVEEWYRDVMIEGEQRARAQGAVEVESKVVLGPVPGALIVSATAEDIIVVGHRHHREFASAFLGSVAVQLSGHAPCPVVVVGPEPHEWAGPLVVGVDGSTASRHAVTTAAEWARRFALPLVVASAWQDQVLVGLGEGWALSTLQTGADAVRDATREMIDGIAEEIREQHPDLDVSTRLLHGDPAVALLEATRDATALIVGSRGRGGFSGLLLGSVSHQLIHRSEIPVVVVR</sequence>
<dbReference type="RefSeq" id="WP_284302128.1">
    <property type="nucleotide sequence ID" value="NZ_BSUO01000001.1"/>
</dbReference>
<reference evidence="4" key="1">
    <citation type="journal article" date="2019" name="Int. J. Syst. Evol. Microbiol.">
        <title>The Global Catalogue of Microorganisms (GCM) 10K type strain sequencing project: providing services to taxonomists for standard genome sequencing and annotation.</title>
        <authorList>
            <consortium name="The Broad Institute Genomics Platform"/>
            <consortium name="The Broad Institute Genome Sequencing Center for Infectious Disease"/>
            <person name="Wu L."/>
            <person name="Ma J."/>
        </authorList>
    </citation>
    <scope>NUCLEOTIDE SEQUENCE [LARGE SCALE GENOMIC DNA]</scope>
    <source>
        <strain evidence="4">NBRC 113072</strain>
    </source>
</reference>
<dbReference type="PANTHER" id="PTHR46268:SF6">
    <property type="entry name" value="UNIVERSAL STRESS PROTEIN UP12"/>
    <property type="match status" value="1"/>
</dbReference>
<proteinExistence type="inferred from homology"/>
<name>A0ABQ6ILG3_9MICO</name>
<dbReference type="SUPFAM" id="SSF52402">
    <property type="entry name" value="Adenine nucleotide alpha hydrolases-like"/>
    <property type="match status" value="2"/>
</dbReference>
<feature type="domain" description="UspA" evidence="2">
    <location>
        <begin position="147"/>
        <end position="286"/>
    </location>
</feature>
<dbReference type="EMBL" id="BSUO01000001">
    <property type="protein sequence ID" value="GMA38027.1"/>
    <property type="molecule type" value="Genomic_DNA"/>
</dbReference>
<organism evidence="3 4">
    <name type="scientific">Mobilicoccus caccae</name>
    <dbReference type="NCBI Taxonomy" id="1859295"/>
    <lineage>
        <taxon>Bacteria</taxon>
        <taxon>Bacillati</taxon>
        <taxon>Actinomycetota</taxon>
        <taxon>Actinomycetes</taxon>
        <taxon>Micrococcales</taxon>
        <taxon>Dermatophilaceae</taxon>
        <taxon>Mobilicoccus</taxon>
    </lineage>
</organism>
<dbReference type="InterPro" id="IPR006016">
    <property type="entry name" value="UspA"/>
</dbReference>
<dbReference type="Proteomes" id="UP001157126">
    <property type="component" value="Unassembled WGS sequence"/>
</dbReference>
<evidence type="ECO:0000313" key="4">
    <source>
        <dbReference type="Proteomes" id="UP001157126"/>
    </source>
</evidence>
<comment type="similarity">
    <text evidence="1">Belongs to the universal stress protein A family.</text>
</comment>
<gene>
    <name evidence="3" type="ORF">GCM10025883_00720</name>
</gene>
<protein>
    <submittedName>
        <fullName evidence="3">Universal stress protein</fullName>
    </submittedName>
</protein>
<accession>A0ABQ6ILG3</accession>
<dbReference type="PANTHER" id="PTHR46268">
    <property type="entry name" value="STRESS RESPONSE PROTEIN NHAX"/>
    <property type="match status" value="1"/>
</dbReference>
<dbReference type="Gene3D" id="3.40.50.620">
    <property type="entry name" value="HUPs"/>
    <property type="match status" value="2"/>
</dbReference>
<comment type="caution">
    <text evidence="3">The sequence shown here is derived from an EMBL/GenBank/DDBJ whole genome shotgun (WGS) entry which is preliminary data.</text>
</comment>
<dbReference type="PRINTS" id="PR01438">
    <property type="entry name" value="UNVRSLSTRESS"/>
</dbReference>
<dbReference type="Pfam" id="PF00582">
    <property type="entry name" value="Usp"/>
    <property type="match status" value="2"/>
</dbReference>
<dbReference type="InterPro" id="IPR014729">
    <property type="entry name" value="Rossmann-like_a/b/a_fold"/>
</dbReference>
<evidence type="ECO:0000313" key="3">
    <source>
        <dbReference type="EMBL" id="GMA38027.1"/>
    </source>
</evidence>
<evidence type="ECO:0000259" key="2">
    <source>
        <dbReference type="Pfam" id="PF00582"/>
    </source>
</evidence>
<keyword evidence="4" id="KW-1185">Reference proteome</keyword>
<dbReference type="InterPro" id="IPR006015">
    <property type="entry name" value="Universal_stress_UspA"/>
</dbReference>